<dbReference type="AlphaFoldDB" id="A0A6J6MKZ7"/>
<keyword evidence="2" id="KW-0547">Nucleotide-binding</keyword>
<dbReference type="SUPFAM" id="SSF52440">
    <property type="entry name" value="PreATP-grasp domain"/>
    <property type="match status" value="1"/>
</dbReference>
<keyword evidence="3" id="KW-0658">Purine biosynthesis</keyword>
<dbReference type="GO" id="GO:0016874">
    <property type="term" value="F:ligase activity"/>
    <property type="evidence" value="ECO:0007669"/>
    <property type="project" value="UniProtKB-KW"/>
</dbReference>
<dbReference type="PANTHER" id="PTHR11609:SF5">
    <property type="entry name" value="PHOSPHORIBOSYLAMINOIMIDAZOLE CARBOXYLASE"/>
    <property type="match status" value="1"/>
</dbReference>
<dbReference type="Gene3D" id="3.30.1490.20">
    <property type="entry name" value="ATP-grasp fold, A domain"/>
    <property type="match status" value="1"/>
</dbReference>
<proteinExistence type="inferred from homology"/>
<keyword evidence="4" id="KW-0067">ATP-binding</keyword>
<dbReference type="Gene3D" id="3.40.50.20">
    <property type="match status" value="1"/>
</dbReference>
<evidence type="ECO:0000256" key="2">
    <source>
        <dbReference type="ARBA" id="ARBA00022741"/>
    </source>
</evidence>
<sequence length="373" mass="39417">MTTLAILGGGQLGWMLGLAAKTLGIDTRFLDPSKGVTASAVGEVTTASLDDSEAAIDFSAGADVVTYEWEGVPASTVAALIGAGNQVHPGIASLSVSQDRLIEKQRLQALGIPVAPHAEVEDLDSLRSAVRKLGVPAILKSRRGGYDGKSQVLLRDEIECEAALETLANAGALILEGFIPFEKEVSIIAVRGVDGEIKTWPLVENLHRDGILRLSRVSSAVIQDASHLQLEALAIKYVTSLLEDLQHVGVLTLELFVHGDQLIANEFAPRVHNSGHWSIEGSKTSQFENHVRAVTGLPLGETDLTGASAMVNCIGVMPDPRAIAKITGAYLHDYAKSPRRGRKVGHITLVAPNDAALDASLSALFDVLPGDNG</sequence>
<evidence type="ECO:0000256" key="3">
    <source>
        <dbReference type="ARBA" id="ARBA00022755"/>
    </source>
</evidence>
<dbReference type="Gene3D" id="3.30.470.20">
    <property type="entry name" value="ATP-grasp fold, B domain"/>
    <property type="match status" value="1"/>
</dbReference>
<organism evidence="7">
    <name type="scientific">freshwater metagenome</name>
    <dbReference type="NCBI Taxonomy" id="449393"/>
    <lineage>
        <taxon>unclassified sequences</taxon>
        <taxon>metagenomes</taxon>
        <taxon>ecological metagenomes</taxon>
    </lineage>
</organism>
<dbReference type="HAMAP" id="MF_01928">
    <property type="entry name" value="PurK"/>
    <property type="match status" value="1"/>
</dbReference>
<dbReference type="GO" id="GO:0004638">
    <property type="term" value="F:phosphoribosylaminoimidazole carboxylase activity"/>
    <property type="evidence" value="ECO:0007669"/>
    <property type="project" value="InterPro"/>
</dbReference>
<dbReference type="SUPFAM" id="SSF56059">
    <property type="entry name" value="Glutathione synthetase ATP-binding domain-like"/>
    <property type="match status" value="1"/>
</dbReference>
<protein>
    <submittedName>
        <fullName evidence="7">Unannotated protein</fullName>
    </submittedName>
</protein>
<dbReference type="GO" id="GO:0005829">
    <property type="term" value="C:cytosol"/>
    <property type="evidence" value="ECO:0007669"/>
    <property type="project" value="TreeGrafter"/>
</dbReference>
<dbReference type="Pfam" id="PF17769">
    <property type="entry name" value="PurK_C"/>
    <property type="match status" value="1"/>
</dbReference>
<dbReference type="PROSITE" id="PS50975">
    <property type="entry name" value="ATP_GRASP"/>
    <property type="match status" value="1"/>
</dbReference>
<evidence type="ECO:0000256" key="5">
    <source>
        <dbReference type="ARBA" id="ARBA00025704"/>
    </source>
</evidence>
<keyword evidence="1" id="KW-0436">Ligase</keyword>
<dbReference type="GO" id="GO:0005524">
    <property type="term" value="F:ATP binding"/>
    <property type="evidence" value="ECO:0007669"/>
    <property type="project" value="UniProtKB-KW"/>
</dbReference>
<dbReference type="InterPro" id="IPR011054">
    <property type="entry name" value="Rudment_hybrid_motif"/>
</dbReference>
<dbReference type="InterPro" id="IPR011761">
    <property type="entry name" value="ATP-grasp"/>
</dbReference>
<dbReference type="Pfam" id="PF22660">
    <property type="entry name" value="RS_preATP-grasp-like"/>
    <property type="match status" value="1"/>
</dbReference>
<dbReference type="GO" id="GO:0006189">
    <property type="term" value="P:'de novo' IMP biosynthetic process"/>
    <property type="evidence" value="ECO:0007669"/>
    <property type="project" value="InterPro"/>
</dbReference>
<dbReference type="InterPro" id="IPR040686">
    <property type="entry name" value="PurK_C"/>
</dbReference>
<dbReference type="EMBL" id="CAEZWM010000270">
    <property type="protein sequence ID" value="CAB4673504.1"/>
    <property type="molecule type" value="Genomic_DNA"/>
</dbReference>
<dbReference type="InterPro" id="IPR016185">
    <property type="entry name" value="PreATP-grasp_dom_sf"/>
</dbReference>
<evidence type="ECO:0000256" key="1">
    <source>
        <dbReference type="ARBA" id="ARBA00022598"/>
    </source>
</evidence>
<evidence type="ECO:0000259" key="6">
    <source>
        <dbReference type="PROSITE" id="PS50975"/>
    </source>
</evidence>
<dbReference type="FunFam" id="3.30.1490.20:FF:000015">
    <property type="entry name" value="N5-carboxyaminoimidazole ribonucleotide synthase"/>
    <property type="match status" value="1"/>
</dbReference>
<dbReference type="InterPro" id="IPR054350">
    <property type="entry name" value="PurT/PurK_preATP-grasp"/>
</dbReference>
<dbReference type="NCBIfam" id="NF004679">
    <property type="entry name" value="PRK06019.1-5"/>
    <property type="match status" value="1"/>
</dbReference>
<reference evidence="7" key="1">
    <citation type="submission" date="2020-05" db="EMBL/GenBank/DDBJ databases">
        <authorList>
            <person name="Chiriac C."/>
            <person name="Salcher M."/>
            <person name="Ghai R."/>
            <person name="Kavagutti S V."/>
        </authorList>
    </citation>
    <scope>NUCLEOTIDE SEQUENCE</scope>
</reference>
<name>A0A6J6MKZ7_9ZZZZ</name>
<evidence type="ECO:0000256" key="4">
    <source>
        <dbReference type="ARBA" id="ARBA00022840"/>
    </source>
</evidence>
<dbReference type="InterPro" id="IPR003135">
    <property type="entry name" value="ATP-grasp_carboxylate-amine"/>
</dbReference>
<dbReference type="NCBIfam" id="TIGR01161">
    <property type="entry name" value="purK"/>
    <property type="match status" value="1"/>
</dbReference>
<dbReference type="InterPro" id="IPR005875">
    <property type="entry name" value="PurK"/>
</dbReference>
<dbReference type="PANTHER" id="PTHR11609">
    <property type="entry name" value="PURINE BIOSYNTHESIS PROTEIN 6/7, PUR6/7"/>
    <property type="match status" value="1"/>
</dbReference>
<accession>A0A6J6MKZ7</accession>
<dbReference type="GO" id="GO:0046872">
    <property type="term" value="F:metal ion binding"/>
    <property type="evidence" value="ECO:0007669"/>
    <property type="project" value="InterPro"/>
</dbReference>
<dbReference type="InterPro" id="IPR013815">
    <property type="entry name" value="ATP_grasp_subdomain_1"/>
</dbReference>
<dbReference type="Pfam" id="PF02222">
    <property type="entry name" value="ATP-grasp"/>
    <property type="match status" value="1"/>
</dbReference>
<comment type="pathway">
    <text evidence="5">Purine metabolism.</text>
</comment>
<gene>
    <name evidence="7" type="ORF">UFOPK2242_01593</name>
</gene>
<dbReference type="SUPFAM" id="SSF51246">
    <property type="entry name" value="Rudiment single hybrid motif"/>
    <property type="match status" value="1"/>
</dbReference>
<evidence type="ECO:0000313" key="7">
    <source>
        <dbReference type="EMBL" id="CAB4673504.1"/>
    </source>
</evidence>
<feature type="domain" description="ATP-grasp" evidence="6">
    <location>
        <begin position="104"/>
        <end position="295"/>
    </location>
</feature>